<gene>
    <name evidence="3" type="ORF">EXN75_01485</name>
</gene>
<dbReference type="PANTHER" id="PTHR33295">
    <property type="entry name" value="ATPASE"/>
    <property type="match status" value="1"/>
</dbReference>
<dbReference type="Proteomes" id="UP000297872">
    <property type="component" value="Unassembled WGS sequence"/>
</dbReference>
<evidence type="ECO:0000313" key="4">
    <source>
        <dbReference type="Proteomes" id="UP000297872"/>
    </source>
</evidence>
<dbReference type="InterPro" id="IPR011335">
    <property type="entry name" value="Restrct_endonuc-II-like"/>
</dbReference>
<comment type="caution">
    <text evidence="3">The sequence shown here is derived from an EMBL/GenBank/DDBJ whole genome shotgun (WGS) entry which is preliminary data.</text>
</comment>
<dbReference type="SUPFAM" id="SSF52980">
    <property type="entry name" value="Restriction endonuclease-like"/>
    <property type="match status" value="2"/>
</dbReference>
<name>A0A4Y8VVL1_9BACT</name>
<dbReference type="PANTHER" id="PTHR33295:SF7">
    <property type="entry name" value="ATPASE"/>
    <property type="match status" value="1"/>
</dbReference>
<dbReference type="InterPro" id="IPR041682">
    <property type="entry name" value="AAA_14"/>
</dbReference>
<protein>
    <submittedName>
        <fullName evidence="3">DUF4143 domain-containing protein</fullName>
    </submittedName>
</protein>
<reference evidence="3 4" key="1">
    <citation type="submission" date="2019-02" db="EMBL/GenBank/DDBJ databases">
        <title>Draft Genome Sequence of the Prevotella sp. BCRC 81118, Isolated from Human Feces.</title>
        <authorList>
            <person name="Huang C.-H."/>
        </authorList>
    </citation>
    <scope>NUCLEOTIDE SEQUENCE [LARGE SCALE GENOMIC DNA]</scope>
    <source>
        <strain evidence="3 4">BCRC 81118</strain>
    </source>
</reference>
<dbReference type="AlphaFoldDB" id="A0A4Y8VVL1"/>
<dbReference type="InterPro" id="IPR027417">
    <property type="entry name" value="P-loop_NTPase"/>
</dbReference>
<dbReference type="Pfam" id="PF13635">
    <property type="entry name" value="DUF4143"/>
    <property type="match status" value="1"/>
</dbReference>
<feature type="domain" description="AAA" evidence="1">
    <location>
        <begin position="18"/>
        <end position="150"/>
    </location>
</feature>
<dbReference type="Gene3D" id="3.40.50.300">
    <property type="entry name" value="P-loop containing nucleotide triphosphate hydrolases"/>
    <property type="match status" value="1"/>
</dbReference>
<proteinExistence type="predicted"/>
<evidence type="ECO:0000313" key="3">
    <source>
        <dbReference type="EMBL" id="TFH84281.1"/>
    </source>
</evidence>
<dbReference type="OrthoDB" id="9801840at2"/>
<dbReference type="RefSeq" id="WP_118119204.1">
    <property type="nucleotide sequence ID" value="NZ_SGVY01000003.1"/>
</dbReference>
<keyword evidence="4" id="KW-1185">Reference proteome</keyword>
<feature type="domain" description="DUF4143" evidence="2">
    <location>
        <begin position="224"/>
        <end position="383"/>
    </location>
</feature>
<dbReference type="SUPFAM" id="SSF52540">
    <property type="entry name" value="P-loop containing nucleoside triphosphate hydrolases"/>
    <property type="match status" value="1"/>
</dbReference>
<evidence type="ECO:0000259" key="1">
    <source>
        <dbReference type="Pfam" id="PF13173"/>
    </source>
</evidence>
<accession>A0A4Y8VVL1</accession>
<evidence type="ECO:0000259" key="2">
    <source>
        <dbReference type="Pfam" id="PF13635"/>
    </source>
</evidence>
<sequence>MLNRKIYCYLRNFFETEKKALLISGARQVGKTFAIRKVGKECFADVVEVNFLNSPECRKAFKTPTDAKEILLRLSALTEKKLVPGNTLIFFDEVQECPEMVTAIKFLVDEGSYRYVMSGSLLGVELKDIRSVPVGYMAEKEMFPLDFEEFAEAVGMSADVMKYVKECYEQRKVVDEVVHDKMNDLVRLYLIIGGMPEAVQKYIVTNNLQVVREAQRAILHLYGKDIAKYDPKNKLYIKDIFDLIPSELNAKNKRFILKALNEKAKFERYKNSFLWLADAGVALPTYNVEEPRLPLKLGEQRNLFKLFLSDVGLLASQYAANIAIDLLTGKSEINYGSIYENFAAQELRAHGYALYYFNNKKQGELDFVVEDKGKVLPIEIKSGKDYKRHNALSNVMGNEEYDIPHAIVFSNGNVEVVGRILYYPIYMLMYLQPEMLAEPIFKFSPI</sequence>
<dbReference type="InterPro" id="IPR025420">
    <property type="entry name" value="DUF4143"/>
</dbReference>
<dbReference type="EMBL" id="SGVY01000003">
    <property type="protein sequence ID" value="TFH84281.1"/>
    <property type="molecule type" value="Genomic_DNA"/>
</dbReference>
<dbReference type="Pfam" id="PF13173">
    <property type="entry name" value="AAA_14"/>
    <property type="match status" value="1"/>
</dbReference>
<dbReference type="GeneID" id="302993966"/>
<organism evidence="3 4">
    <name type="scientific">Segatella hominis</name>
    <dbReference type="NCBI Taxonomy" id="2518605"/>
    <lineage>
        <taxon>Bacteria</taxon>
        <taxon>Pseudomonadati</taxon>
        <taxon>Bacteroidota</taxon>
        <taxon>Bacteroidia</taxon>
        <taxon>Bacteroidales</taxon>
        <taxon>Prevotellaceae</taxon>
        <taxon>Segatella</taxon>
    </lineage>
</organism>